<feature type="compositionally biased region" description="Basic residues" evidence="2">
    <location>
        <begin position="347"/>
        <end position="356"/>
    </location>
</feature>
<feature type="region of interest" description="Disordered" evidence="2">
    <location>
        <begin position="1"/>
        <end position="21"/>
    </location>
</feature>
<feature type="region of interest" description="Disordered" evidence="2">
    <location>
        <begin position="343"/>
        <end position="387"/>
    </location>
</feature>
<protein>
    <submittedName>
        <fullName evidence="3">Uncharacterized protein</fullName>
    </submittedName>
</protein>
<evidence type="ECO:0000256" key="2">
    <source>
        <dbReference type="SAM" id="MobiDB-lite"/>
    </source>
</evidence>
<feature type="compositionally biased region" description="Polar residues" evidence="2">
    <location>
        <begin position="376"/>
        <end position="387"/>
    </location>
</feature>
<reference evidence="3" key="1">
    <citation type="submission" date="2021-01" db="EMBL/GenBank/DDBJ databases">
        <authorList>
            <person name="Corre E."/>
            <person name="Pelletier E."/>
            <person name="Niang G."/>
            <person name="Scheremetjew M."/>
            <person name="Finn R."/>
            <person name="Kale V."/>
            <person name="Holt S."/>
            <person name="Cochrane G."/>
            <person name="Meng A."/>
            <person name="Brown T."/>
            <person name="Cohen L."/>
        </authorList>
    </citation>
    <scope>NUCLEOTIDE SEQUENCE</scope>
    <source>
        <strain evidence="3">NIES-381</strain>
    </source>
</reference>
<name>A0A7S1NLQ5_9EUGL</name>
<feature type="coiled-coil region" evidence="1">
    <location>
        <begin position="127"/>
        <end position="157"/>
    </location>
</feature>
<evidence type="ECO:0000256" key="1">
    <source>
        <dbReference type="SAM" id="Coils"/>
    </source>
</evidence>
<proteinExistence type="predicted"/>
<organism evidence="3">
    <name type="scientific">Eutreptiella gymnastica</name>
    <dbReference type="NCBI Taxonomy" id="73025"/>
    <lineage>
        <taxon>Eukaryota</taxon>
        <taxon>Discoba</taxon>
        <taxon>Euglenozoa</taxon>
        <taxon>Euglenida</taxon>
        <taxon>Spirocuta</taxon>
        <taxon>Euglenophyceae</taxon>
        <taxon>Eutreptiales</taxon>
        <taxon>Eutreptiaceae</taxon>
        <taxon>Eutreptiella</taxon>
    </lineage>
</organism>
<feature type="region of interest" description="Disordered" evidence="2">
    <location>
        <begin position="257"/>
        <end position="288"/>
    </location>
</feature>
<accession>A0A7S1NLQ5</accession>
<evidence type="ECO:0000313" key="3">
    <source>
        <dbReference type="EMBL" id="CAD9029070.1"/>
    </source>
</evidence>
<gene>
    <name evidence="3" type="ORF">EGYM00392_LOCUS40207</name>
</gene>
<feature type="compositionally biased region" description="Basic and acidic residues" evidence="2">
    <location>
        <begin position="257"/>
        <end position="284"/>
    </location>
</feature>
<dbReference type="AlphaFoldDB" id="A0A7S1NLQ5"/>
<keyword evidence="1" id="KW-0175">Coiled coil</keyword>
<dbReference type="EMBL" id="HBGA01107996">
    <property type="protein sequence ID" value="CAD9029070.1"/>
    <property type="molecule type" value="Transcribed_RNA"/>
</dbReference>
<sequence length="471" mass="53301">MYQYPGYHMMRPDPNEKKKKPTHARINVFITMGPDPSTPVPYSFPLKEPVSTSIAHVLNNLRDRLRQQSCGLMAALPLGNNAENYLMAVASAHGEYDPHAPLDSTRPLKEQFDGPCLMAIYEAPAALAQEKQSKARAQQALEELERHQVDQAELAQMRSLNVRQIEEACQAVEKERLIHCHVKNEELMEELEYLKKVPPPKVSKTDLQSTFNHKIHTIKASMQRRRMETRQMFAHDLESQDFNECCRRWDQLKADEQAQKAEAEARRKQTAEEEARRKAEERRARGQRISRALATSLEDSLMAQARAVAAREEFYVQQMDQFLALDSQIRHQEAEREYYGGLTKAAHERRPKRGPFRSHSCELEPSSLQRHRGVQEASTAKQRPSRASTSLGVHAGASVAVQPLSTVAVTSTAGSQQGKETRPLDGPVYTYQTRLPPMHRLPPVSMPPGAYVEIGRPDRFVQFGLAAGRSV</sequence>